<proteinExistence type="predicted"/>
<protein>
    <submittedName>
        <fullName evidence="1">Uncharacterized protein</fullName>
    </submittedName>
</protein>
<evidence type="ECO:0000313" key="1">
    <source>
        <dbReference type="EMBL" id="KAK9159771.1"/>
    </source>
</evidence>
<dbReference type="EMBL" id="JBBNAF010000003">
    <property type="protein sequence ID" value="KAK9159771.1"/>
    <property type="molecule type" value="Genomic_DNA"/>
</dbReference>
<accession>A0AAP0KW20</accession>
<dbReference type="Proteomes" id="UP001420932">
    <property type="component" value="Unassembled WGS sequence"/>
</dbReference>
<reference evidence="1 2" key="1">
    <citation type="submission" date="2024-01" db="EMBL/GenBank/DDBJ databases">
        <title>Genome assemblies of Stephania.</title>
        <authorList>
            <person name="Yang L."/>
        </authorList>
    </citation>
    <scope>NUCLEOTIDE SEQUENCE [LARGE SCALE GENOMIC DNA]</scope>
    <source>
        <strain evidence="1">YNDBR</strain>
        <tissue evidence="1">Leaf</tissue>
    </source>
</reference>
<evidence type="ECO:0000313" key="2">
    <source>
        <dbReference type="Proteomes" id="UP001420932"/>
    </source>
</evidence>
<keyword evidence="2" id="KW-1185">Reference proteome</keyword>
<comment type="caution">
    <text evidence="1">The sequence shown here is derived from an EMBL/GenBank/DDBJ whole genome shotgun (WGS) entry which is preliminary data.</text>
</comment>
<dbReference type="AlphaFoldDB" id="A0AAP0KW20"/>
<gene>
    <name evidence="1" type="ORF">Syun_006112</name>
</gene>
<organism evidence="1 2">
    <name type="scientific">Stephania yunnanensis</name>
    <dbReference type="NCBI Taxonomy" id="152371"/>
    <lineage>
        <taxon>Eukaryota</taxon>
        <taxon>Viridiplantae</taxon>
        <taxon>Streptophyta</taxon>
        <taxon>Embryophyta</taxon>
        <taxon>Tracheophyta</taxon>
        <taxon>Spermatophyta</taxon>
        <taxon>Magnoliopsida</taxon>
        <taxon>Ranunculales</taxon>
        <taxon>Menispermaceae</taxon>
        <taxon>Menispermoideae</taxon>
        <taxon>Cissampelideae</taxon>
        <taxon>Stephania</taxon>
    </lineage>
</organism>
<name>A0AAP0KW20_9MAGN</name>
<sequence length="50" mass="5512">MILKASSKAFIRGFARVGGMEMEAILTRDTNDKHDIIYPSGKALIPICCK</sequence>